<evidence type="ECO:0000313" key="1">
    <source>
        <dbReference type="EMBL" id="KAI3700970.1"/>
    </source>
</evidence>
<sequence length="181" mass="20290">MDSNSMADHYGYNGRCPGPGEGLGLVVERDGGLVLSPTSVAQRAYSNSTIQEGPTTCSLPLNFFQPQRRELRGYAVDMLFPRIFKLFAYVMGEVPADVFEDIQKDVRELGRKFVSFNSEGLKHRIQELRKGKERSREGVGVGGMGAEAVYFSTRLQGVKPLDSKERERFNLNMEGWNGLFE</sequence>
<proteinExistence type="predicted"/>
<comment type="caution">
    <text evidence="1">The sequence shown here is derived from an EMBL/GenBank/DDBJ whole genome shotgun (WGS) entry which is preliminary data.</text>
</comment>
<evidence type="ECO:0000313" key="2">
    <source>
        <dbReference type="Proteomes" id="UP001055811"/>
    </source>
</evidence>
<dbReference type="EMBL" id="CM042016">
    <property type="protein sequence ID" value="KAI3700970.1"/>
    <property type="molecule type" value="Genomic_DNA"/>
</dbReference>
<name>A0ACB8ZTH5_CICIN</name>
<accession>A0ACB8ZTH5</accession>
<dbReference type="Proteomes" id="UP001055811">
    <property type="component" value="Linkage Group LG08"/>
</dbReference>
<keyword evidence="2" id="KW-1185">Reference proteome</keyword>
<reference evidence="2" key="1">
    <citation type="journal article" date="2022" name="Mol. Ecol. Resour.">
        <title>The genomes of chicory, endive, great burdock and yacon provide insights into Asteraceae palaeo-polyploidization history and plant inulin production.</title>
        <authorList>
            <person name="Fan W."/>
            <person name="Wang S."/>
            <person name="Wang H."/>
            <person name="Wang A."/>
            <person name="Jiang F."/>
            <person name="Liu H."/>
            <person name="Zhao H."/>
            <person name="Xu D."/>
            <person name="Zhang Y."/>
        </authorList>
    </citation>
    <scope>NUCLEOTIDE SEQUENCE [LARGE SCALE GENOMIC DNA]</scope>
    <source>
        <strain evidence="2">cv. Punajuju</strain>
    </source>
</reference>
<organism evidence="1 2">
    <name type="scientific">Cichorium intybus</name>
    <name type="common">Chicory</name>
    <dbReference type="NCBI Taxonomy" id="13427"/>
    <lineage>
        <taxon>Eukaryota</taxon>
        <taxon>Viridiplantae</taxon>
        <taxon>Streptophyta</taxon>
        <taxon>Embryophyta</taxon>
        <taxon>Tracheophyta</taxon>
        <taxon>Spermatophyta</taxon>
        <taxon>Magnoliopsida</taxon>
        <taxon>eudicotyledons</taxon>
        <taxon>Gunneridae</taxon>
        <taxon>Pentapetalae</taxon>
        <taxon>asterids</taxon>
        <taxon>campanulids</taxon>
        <taxon>Asterales</taxon>
        <taxon>Asteraceae</taxon>
        <taxon>Cichorioideae</taxon>
        <taxon>Cichorieae</taxon>
        <taxon>Cichoriinae</taxon>
        <taxon>Cichorium</taxon>
    </lineage>
</organism>
<reference evidence="1 2" key="2">
    <citation type="journal article" date="2022" name="Mol. Ecol. Resour.">
        <title>The genomes of chicory, endive, great burdock and yacon provide insights into Asteraceae paleo-polyploidization history and plant inulin production.</title>
        <authorList>
            <person name="Fan W."/>
            <person name="Wang S."/>
            <person name="Wang H."/>
            <person name="Wang A."/>
            <person name="Jiang F."/>
            <person name="Liu H."/>
            <person name="Zhao H."/>
            <person name="Xu D."/>
            <person name="Zhang Y."/>
        </authorList>
    </citation>
    <scope>NUCLEOTIDE SEQUENCE [LARGE SCALE GENOMIC DNA]</scope>
    <source>
        <strain evidence="2">cv. Punajuju</strain>
        <tissue evidence="1">Leaves</tissue>
    </source>
</reference>
<protein>
    <submittedName>
        <fullName evidence="1">Uncharacterized protein</fullName>
    </submittedName>
</protein>
<gene>
    <name evidence="1" type="ORF">L2E82_45611</name>
</gene>